<dbReference type="OrthoDB" id="429145at2759"/>
<dbReference type="SUPFAM" id="SSF51069">
    <property type="entry name" value="Carbonic anhydrase"/>
    <property type="match status" value="1"/>
</dbReference>
<dbReference type="EMBL" id="AFYH01115461">
    <property type="status" value="NOT_ANNOTATED_CDS"/>
    <property type="molecule type" value="Genomic_DNA"/>
</dbReference>
<dbReference type="eggNOG" id="KOG0382">
    <property type="taxonomic scope" value="Eukaryota"/>
</dbReference>
<reference evidence="9" key="3">
    <citation type="submission" date="2025-09" db="UniProtKB">
        <authorList>
            <consortium name="Ensembl"/>
        </authorList>
    </citation>
    <scope>IDENTIFICATION</scope>
</reference>
<evidence type="ECO:0000256" key="5">
    <source>
        <dbReference type="ARBA" id="ARBA00023180"/>
    </source>
</evidence>
<proteinExistence type="inferred from homology"/>
<dbReference type="GO" id="GO:0005886">
    <property type="term" value="C:plasma membrane"/>
    <property type="evidence" value="ECO:0007669"/>
    <property type="project" value="TreeGrafter"/>
</dbReference>
<keyword evidence="3" id="KW-0479">Metal-binding</keyword>
<keyword evidence="6" id="KW-0456">Lyase</keyword>
<dbReference type="AlphaFoldDB" id="M3XJL0"/>
<evidence type="ECO:0000256" key="7">
    <source>
        <dbReference type="SAM" id="SignalP"/>
    </source>
</evidence>
<dbReference type="Pfam" id="PF00194">
    <property type="entry name" value="Carb_anhydrase"/>
    <property type="match status" value="1"/>
</dbReference>
<dbReference type="EMBL" id="AFYH01115460">
    <property type="status" value="NOT_ANNOTATED_CDS"/>
    <property type="molecule type" value="Genomic_DNA"/>
</dbReference>
<evidence type="ECO:0000259" key="8">
    <source>
        <dbReference type="PROSITE" id="PS51144"/>
    </source>
</evidence>
<keyword evidence="4" id="KW-0862">Zinc</keyword>
<dbReference type="Gene3D" id="3.10.200.10">
    <property type="entry name" value="Alpha carbonic anhydrase"/>
    <property type="match status" value="1"/>
</dbReference>
<dbReference type="EMBL" id="AFYH01115463">
    <property type="status" value="NOT_ANNOTATED_CDS"/>
    <property type="molecule type" value="Genomic_DNA"/>
</dbReference>
<keyword evidence="10" id="KW-1185">Reference proteome</keyword>
<sequence length="315" mass="34641">MDSIIFTCSLVLSLFCLSFVGATPWCYSSPSCGPSTWQCKGQRQSPININQDETFVSRVLTDFTFTAYDDNTKLTMIENVGTNVKIEIDQSIKLSGGGLHGSYTGYHLHFHWGSGSSSFGSEHTFNGNQFAAELHIVHVKEGLTFDAAKDDFEGIAVLAFFIMVSPENNPAWAALAELIGNVSTEGTKKPVRVSFTLNDLISHVDLTKYYRYMGSLTTPDCAEAVVWTVFEEPISVNGATLDKFAMTVYSNSTTGEKMRNNFRPVQSLNSRIVIATTGAISSGIMERSSGNRIRQQRTTLTALTVLTPILIYFTL</sequence>
<feature type="domain" description="Alpha-carbonic anhydrase" evidence="8">
    <location>
        <begin position="23"/>
        <end position="277"/>
    </location>
</feature>
<dbReference type="PANTHER" id="PTHR18952:SF200">
    <property type="entry name" value="CARBONIC ANHYDRASE"/>
    <property type="match status" value="1"/>
</dbReference>
<dbReference type="GeneID" id="106704403"/>
<evidence type="ECO:0000313" key="10">
    <source>
        <dbReference type="Proteomes" id="UP000008672"/>
    </source>
</evidence>
<dbReference type="RefSeq" id="XP_014346824.1">
    <property type="nucleotide sequence ID" value="XM_014491338.2"/>
</dbReference>
<dbReference type="PANTHER" id="PTHR18952">
    <property type="entry name" value="CARBONIC ANHYDRASE"/>
    <property type="match status" value="1"/>
</dbReference>
<protein>
    <recommendedName>
        <fullName evidence="2">carbonic anhydrase</fullName>
        <ecNumber evidence="2">4.2.1.1</ecNumber>
    </recommendedName>
</protein>
<organism evidence="9 10">
    <name type="scientific">Latimeria chalumnae</name>
    <name type="common">Coelacanth</name>
    <dbReference type="NCBI Taxonomy" id="7897"/>
    <lineage>
        <taxon>Eukaryota</taxon>
        <taxon>Metazoa</taxon>
        <taxon>Chordata</taxon>
        <taxon>Craniata</taxon>
        <taxon>Vertebrata</taxon>
        <taxon>Euteleostomi</taxon>
        <taxon>Coelacanthiformes</taxon>
        <taxon>Coelacanthidae</taxon>
        <taxon>Latimeria</taxon>
    </lineage>
</organism>
<reference evidence="10" key="1">
    <citation type="submission" date="2011-08" db="EMBL/GenBank/DDBJ databases">
        <title>The draft genome of Latimeria chalumnae.</title>
        <authorList>
            <person name="Di Palma F."/>
            <person name="Alfoldi J."/>
            <person name="Johnson J."/>
            <person name="Berlin A."/>
            <person name="Gnerre S."/>
            <person name="Jaffe D."/>
            <person name="MacCallum I."/>
            <person name="Young S."/>
            <person name="Walker B.J."/>
            <person name="Lander E."/>
            <person name="Lindblad-Toh K."/>
        </authorList>
    </citation>
    <scope>NUCLEOTIDE SEQUENCE [LARGE SCALE GENOMIC DNA]</scope>
    <source>
        <strain evidence="10">Wild caught</strain>
    </source>
</reference>
<feature type="chain" id="PRO_5004043791" description="carbonic anhydrase" evidence="7">
    <location>
        <begin position="23"/>
        <end position="315"/>
    </location>
</feature>
<dbReference type="InterPro" id="IPR023561">
    <property type="entry name" value="Carbonic_anhydrase_a-class"/>
</dbReference>
<dbReference type="Ensembl" id="ENSLACT00000026330.1">
    <property type="protein sequence ID" value="ENSLACP00000022916.1"/>
    <property type="gene ID" value="ENSLACG00000022455.1"/>
</dbReference>
<dbReference type="EMBL" id="AFYH01115459">
    <property type="status" value="NOT_ANNOTATED_CDS"/>
    <property type="molecule type" value="Genomic_DNA"/>
</dbReference>
<dbReference type="GO" id="GO:0008270">
    <property type="term" value="F:zinc ion binding"/>
    <property type="evidence" value="ECO:0007669"/>
    <property type="project" value="InterPro"/>
</dbReference>
<dbReference type="GeneTree" id="ENSGT00940000164039"/>
<dbReference type="EC" id="4.2.1.1" evidence="2"/>
<evidence type="ECO:0000256" key="2">
    <source>
        <dbReference type="ARBA" id="ARBA00012925"/>
    </source>
</evidence>
<dbReference type="SMART" id="SM01057">
    <property type="entry name" value="Carb_anhydrase"/>
    <property type="match status" value="1"/>
</dbReference>
<reference evidence="9" key="2">
    <citation type="submission" date="2025-08" db="UniProtKB">
        <authorList>
            <consortium name="Ensembl"/>
        </authorList>
    </citation>
    <scope>IDENTIFICATION</scope>
</reference>
<dbReference type="EMBL" id="AFYH01115462">
    <property type="status" value="NOT_ANNOTATED_CDS"/>
    <property type="molecule type" value="Genomic_DNA"/>
</dbReference>
<dbReference type="HOGENOM" id="CLU_039326_2_2_1"/>
<dbReference type="InterPro" id="IPR001148">
    <property type="entry name" value="CA_dom"/>
</dbReference>
<dbReference type="InParanoid" id="M3XJL0"/>
<keyword evidence="5" id="KW-0325">Glycoprotein</keyword>
<dbReference type="PROSITE" id="PS51144">
    <property type="entry name" value="ALPHA_CA_2"/>
    <property type="match status" value="1"/>
</dbReference>
<dbReference type="STRING" id="7897.ENSLACP00000022916"/>
<dbReference type="InterPro" id="IPR036398">
    <property type="entry name" value="CA_dom_sf"/>
</dbReference>
<evidence type="ECO:0000256" key="1">
    <source>
        <dbReference type="ARBA" id="ARBA00010718"/>
    </source>
</evidence>
<evidence type="ECO:0000256" key="6">
    <source>
        <dbReference type="ARBA" id="ARBA00023239"/>
    </source>
</evidence>
<feature type="signal peptide" evidence="7">
    <location>
        <begin position="1"/>
        <end position="22"/>
    </location>
</feature>
<dbReference type="FunFam" id="3.10.200.10:FF:000003">
    <property type="entry name" value="Carbonic anhydrase 12"/>
    <property type="match status" value="1"/>
</dbReference>
<accession>M3XJL0</accession>
<evidence type="ECO:0000313" key="9">
    <source>
        <dbReference type="Ensembl" id="ENSLACP00000022916.1"/>
    </source>
</evidence>
<comment type="similarity">
    <text evidence="1">Belongs to the alpha-carbonic anhydrase family.</text>
</comment>
<evidence type="ECO:0000256" key="3">
    <source>
        <dbReference type="ARBA" id="ARBA00022723"/>
    </source>
</evidence>
<dbReference type="GO" id="GO:0004089">
    <property type="term" value="F:carbonate dehydratase activity"/>
    <property type="evidence" value="ECO:0007669"/>
    <property type="project" value="UniProtKB-EC"/>
</dbReference>
<dbReference type="Proteomes" id="UP000008672">
    <property type="component" value="Unassembled WGS sequence"/>
</dbReference>
<gene>
    <name evidence="9" type="primary">LOC106704403</name>
</gene>
<evidence type="ECO:0000256" key="4">
    <source>
        <dbReference type="ARBA" id="ARBA00022833"/>
    </source>
</evidence>
<dbReference type="OMA" id="ENNPAWA"/>
<name>M3XJL0_LATCH</name>
<keyword evidence="7" id="KW-0732">Signal</keyword>
<dbReference type="KEGG" id="lcm:106704403"/>